<dbReference type="AlphaFoldDB" id="A0A7W7I7I2"/>
<dbReference type="PANTHER" id="PTHR43312:SF1">
    <property type="entry name" value="NADP-DEPENDENT OXIDOREDUCTASE DOMAIN-CONTAINING PROTEIN"/>
    <property type="match status" value="1"/>
</dbReference>
<proteinExistence type="predicted"/>
<dbReference type="EMBL" id="JACHMV010000001">
    <property type="protein sequence ID" value="MBB4771826.1"/>
    <property type="molecule type" value="Genomic_DNA"/>
</dbReference>
<sequence>MMAVLGLGTYRCRDITAAARAAITAGVTVIDTAPVYARGSAHAQLAGLLPDRPGLRISTKAGHMTRHQARTAQQAGLITSDEAARCHSIAPAYVRHRIAANITEMGRRRLDLLYLHNPEHGAHGDRSRLLERIIQAFTILEAAAHQGDIAGYGIATWSGFTSGAFTVQDLVTAAQRAAGSTRTHLRAIQLPVNLIELTPVAEALHGAGPVAEAAGTGLEAWASAPLNGGELLDLVTADLAEFISPGASHVAATLAVVASTPGLTGALLSASTAAHWREALSAFQRPAIPLPHLQDICRVLRA</sequence>
<reference evidence="2 3" key="1">
    <citation type="submission" date="2020-08" db="EMBL/GenBank/DDBJ databases">
        <title>Sequencing the genomes of 1000 actinobacteria strains.</title>
        <authorList>
            <person name="Klenk H.-P."/>
        </authorList>
    </citation>
    <scope>NUCLEOTIDE SEQUENCE [LARGE SCALE GENOMIC DNA]</scope>
    <source>
        <strain evidence="2 3">DSM 44772</strain>
    </source>
</reference>
<dbReference type="Pfam" id="PF00248">
    <property type="entry name" value="Aldo_ket_red"/>
    <property type="match status" value="1"/>
</dbReference>
<evidence type="ECO:0000259" key="1">
    <source>
        <dbReference type="Pfam" id="PF00248"/>
    </source>
</evidence>
<dbReference type="Proteomes" id="UP000549343">
    <property type="component" value="Unassembled WGS sequence"/>
</dbReference>
<comment type="caution">
    <text evidence="2">The sequence shown here is derived from an EMBL/GenBank/DDBJ whole genome shotgun (WGS) entry which is preliminary data.</text>
</comment>
<feature type="domain" description="NADP-dependent oxidoreductase" evidence="1">
    <location>
        <begin position="16"/>
        <end position="157"/>
    </location>
</feature>
<dbReference type="InterPro" id="IPR053135">
    <property type="entry name" value="AKR2_Oxidoreductase"/>
</dbReference>
<protein>
    <submittedName>
        <fullName evidence="2">Aryl-alcohol dehydrogenase-like predicted oxidoreductase</fullName>
    </submittedName>
</protein>
<dbReference type="InterPro" id="IPR036812">
    <property type="entry name" value="NAD(P)_OxRdtase_dom_sf"/>
</dbReference>
<dbReference type="PANTHER" id="PTHR43312">
    <property type="entry name" value="D-THREO-ALDOSE 1-DEHYDROGENASE"/>
    <property type="match status" value="1"/>
</dbReference>
<dbReference type="InterPro" id="IPR023210">
    <property type="entry name" value="NADP_OxRdtase_dom"/>
</dbReference>
<accession>A0A7W7I7I2</accession>
<dbReference type="RefSeq" id="WP_229808275.1">
    <property type="nucleotide sequence ID" value="NZ_BAAAHD010000001.1"/>
</dbReference>
<organism evidence="2 3">
    <name type="scientific">Actinomadura livida</name>
    <dbReference type="NCBI Taxonomy" id="79909"/>
    <lineage>
        <taxon>Bacteria</taxon>
        <taxon>Bacillati</taxon>
        <taxon>Actinomycetota</taxon>
        <taxon>Actinomycetes</taxon>
        <taxon>Streptosporangiales</taxon>
        <taxon>Thermomonosporaceae</taxon>
        <taxon>Actinomadura</taxon>
    </lineage>
</organism>
<evidence type="ECO:0000313" key="3">
    <source>
        <dbReference type="Proteomes" id="UP000549343"/>
    </source>
</evidence>
<dbReference type="Gene3D" id="3.20.20.100">
    <property type="entry name" value="NADP-dependent oxidoreductase domain"/>
    <property type="match status" value="1"/>
</dbReference>
<dbReference type="SUPFAM" id="SSF51430">
    <property type="entry name" value="NAD(P)-linked oxidoreductase"/>
    <property type="match status" value="1"/>
</dbReference>
<evidence type="ECO:0000313" key="2">
    <source>
        <dbReference type="EMBL" id="MBB4771826.1"/>
    </source>
</evidence>
<name>A0A7W7I7I2_9ACTN</name>
<gene>
    <name evidence="2" type="ORF">F4557_000244</name>
</gene>